<dbReference type="AlphaFoldDB" id="A0A8X6U3Y9"/>
<organism evidence="1 2">
    <name type="scientific">Nephila pilipes</name>
    <name type="common">Giant wood spider</name>
    <name type="synonym">Nephila maculata</name>
    <dbReference type="NCBI Taxonomy" id="299642"/>
    <lineage>
        <taxon>Eukaryota</taxon>
        <taxon>Metazoa</taxon>
        <taxon>Ecdysozoa</taxon>
        <taxon>Arthropoda</taxon>
        <taxon>Chelicerata</taxon>
        <taxon>Arachnida</taxon>
        <taxon>Araneae</taxon>
        <taxon>Araneomorphae</taxon>
        <taxon>Entelegynae</taxon>
        <taxon>Araneoidea</taxon>
        <taxon>Nephilidae</taxon>
        <taxon>Nephila</taxon>
    </lineage>
</organism>
<name>A0A8X6U3Y9_NEPPI</name>
<keyword evidence="2" id="KW-1185">Reference proteome</keyword>
<dbReference type="EMBL" id="BMAW01022053">
    <property type="protein sequence ID" value="GFT76032.1"/>
    <property type="molecule type" value="Genomic_DNA"/>
</dbReference>
<dbReference type="Proteomes" id="UP000887013">
    <property type="component" value="Unassembled WGS sequence"/>
</dbReference>
<sequence>MKPLNVYALKIGQKVGSKIDQITLVTMVTHNKGQQVKKLKYSLFKYISLRKGEQDEREKRSGILRGKKLSREHAFAVCVLRRGFSWKLYERCTDEMETLLPPSPSNKEASLLWITFVEGRSKG</sequence>
<evidence type="ECO:0000313" key="2">
    <source>
        <dbReference type="Proteomes" id="UP000887013"/>
    </source>
</evidence>
<evidence type="ECO:0000313" key="1">
    <source>
        <dbReference type="EMBL" id="GFT76032.1"/>
    </source>
</evidence>
<reference evidence="1" key="1">
    <citation type="submission" date="2020-08" db="EMBL/GenBank/DDBJ databases">
        <title>Multicomponent nature underlies the extraordinary mechanical properties of spider dragline silk.</title>
        <authorList>
            <person name="Kono N."/>
            <person name="Nakamura H."/>
            <person name="Mori M."/>
            <person name="Yoshida Y."/>
            <person name="Ohtoshi R."/>
            <person name="Malay A.D."/>
            <person name="Moran D.A.P."/>
            <person name="Tomita M."/>
            <person name="Numata K."/>
            <person name="Arakawa K."/>
        </authorList>
    </citation>
    <scope>NUCLEOTIDE SEQUENCE</scope>
</reference>
<gene>
    <name evidence="1" type="ORF">NPIL_565731</name>
</gene>
<proteinExistence type="predicted"/>
<comment type="caution">
    <text evidence="1">The sequence shown here is derived from an EMBL/GenBank/DDBJ whole genome shotgun (WGS) entry which is preliminary data.</text>
</comment>
<protein>
    <submittedName>
        <fullName evidence="1">Uncharacterized protein</fullName>
    </submittedName>
</protein>
<accession>A0A8X6U3Y9</accession>